<dbReference type="EMBL" id="JABASA010000005">
    <property type="protein sequence ID" value="NMD48749.1"/>
    <property type="molecule type" value="Genomic_DNA"/>
</dbReference>
<sequence length="89" mass="10185">MTNEEHMAKPISKGRRQKSTQERLEDKLKQLAKATENLETLQKRVKSLKDDIAILESKRQQEIMQEYGVDLGELEAILAHHNDEKGGDA</sequence>
<organism evidence="2 3">
    <name type="scientific">Streptococcus ratti</name>
    <dbReference type="NCBI Taxonomy" id="1341"/>
    <lineage>
        <taxon>Bacteria</taxon>
        <taxon>Bacillati</taxon>
        <taxon>Bacillota</taxon>
        <taxon>Bacilli</taxon>
        <taxon>Lactobacillales</taxon>
        <taxon>Streptococcaceae</taxon>
        <taxon>Streptococcus</taxon>
    </lineage>
</organism>
<proteinExistence type="predicted"/>
<comment type="caution">
    <text evidence="2">The sequence shown here is derived from an EMBL/GenBank/DDBJ whole genome shotgun (WGS) entry which is preliminary data.</text>
</comment>
<protein>
    <submittedName>
        <fullName evidence="2">Uncharacterized protein</fullName>
    </submittedName>
</protein>
<evidence type="ECO:0000313" key="3">
    <source>
        <dbReference type="Proteomes" id="UP000532121"/>
    </source>
</evidence>
<dbReference type="RefSeq" id="WP_193523198.1">
    <property type="nucleotide sequence ID" value="NZ_JABASA010000005.1"/>
</dbReference>
<dbReference type="Proteomes" id="UP000532121">
    <property type="component" value="Unassembled WGS sequence"/>
</dbReference>
<dbReference type="AlphaFoldDB" id="A0A7X9LDC8"/>
<reference evidence="2 3" key="1">
    <citation type="submission" date="2020-04" db="EMBL/GenBank/DDBJ databases">
        <title>MicrobeNet Type strains.</title>
        <authorList>
            <person name="Nicholson A.C."/>
        </authorList>
    </citation>
    <scope>NUCLEOTIDE SEQUENCE [LARGE SCALE GENOMIC DNA]</scope>
    <source>
        <strain evidence="2 3">DSM 22768</strain>
    </source>
</reference>
<name>A0A7X9LDC8_STRRT</name>
<feature type="region of interest" description="Disordered" evidence="1">
    <location>
        <begin position="1"/>
        <end position="23"/>
    </location>
</feature>
<evidence type="ECO:0000256" key="1">
    <source>
        <dbReference type="SAM" id="MobiDB-lite"/>
    </source>
</evidence>
<gene>
    <name evidence="2" type="ORF">HHO37_03440</name>
</gene>
<accession>A0A7X9LDC8</accession>
<evidence type="ECO:0000313" key="2">
    <source>
        <dbReference type="EMBL" id="NMD48749.1"/>
    </source>
</evidence>